<name>A0AAX3X2X4_9BACI</name>
<dbReference type="PANTHER" id="PTHR46889">
    <property type="entry name" value="TRANSPOSASE INSF FOR INSERTION SEQUENCE IS3B-RELATED"/>
    <property type="match status" value="1"/>
</dbReference>
<evidence type="ECO:0000256" key="1">
    <source>
        <dbReference type="ARBA" id="ARBA00002286"/>
    </source>
</evidence>
<dbReference type="InterPro" id="IPR050900">
    <property type="entry name" value="Transposase_IS3/IS150/IS904"/>
</dbReference>
<dbReference type="NCBIfam" id="NF033516">
    <property type="entry name" value="transpos_IS3"/>
    <property type="match status" value="1"/>
</dbReference>
<gene>
    <name evidence="3" type="ORF">QNH24_08510</name>
</gene>
<accession>A0AAX3X2X4</accession>
<dbReference type="PROSITE" id="PS50994">
    <property type="entry name" value="INTEGRASE"/>
    <property type="match status" value="1"/>
</dbReference>
<dbReference type="GO" id="GO:0004803">
    <property type="term" value="F:transposase activity"/>
    <property type="evidence" value="ECO:0007669"/>
    <property type="project" value="InterPro"/>
</dbReference>
<dbReference type="GO" id="GO:0003677">
    <property type="term" value="F:DNA binding"/>
    <property type="evidence" value="ECO:0007669"/>
    <property type="project" value="InterPro"/>
</dbReference>
<dbReference type="InterPro" id="IPR048020">
    <property type="entry name" value="Transpos_IS3"/>
</dbReference>
<protein>
    <submittedName>
        <fullName evidence="3">IS3 family transposase</fullName>
    </submittedName>
</protein>
<dbReference type="GO" id="GO:0006313">
    <property type="term" value="P:DNA transposition"/>
    <property type="evidence" value="ECO:0007669"/>
    <property type="project" value="InterPro"/>
</dbReference>
<dbReference type="InterPro" id="IPR001584">
    <property type="entry name" value="Integrase_cat-core"/>
</dbReference>
<feature type="domain" description="Integrase catalytic" evidence="2">
    <location>
        <begin position="210"/>
        <end position="375"/>
    </location>
</feature>
<dbReference type="PANTHER" id="PTHR46889:SF7">
    <property type="entry name" value="TRANSPOSASE FOR INSERTION SEQUENCE ELEMENT IS904"/>
    <property type="match status" value="1"/>
</dbReference>
<dbReference type="Gene3D" id="1.10.10.60">
    <property type="entry name" value="Homeodomain-like"/>
    <property type="match status" value="1"/>
</dbReference>
<dbReference type="RefSeq" id="WP_283871625.1">
    <property type="nucleotide sequence ID" value="NZ_CP126101.1"/>
</dbReference>
<dbReference type="Proteomes" id="UP001178322">
    <property type="component" value="Chromosome"/>
</dbReference>
<organism evidence="3 4">
    <name type="scientific">Lysinibacillus pakistanensis</name>
    <dbReference type="NCBI Taxonomy" id="759811"/>
    <lineage>
        <taxon>Bacteria</taxon>
        <taxon>Bacillati</taxon>
        <taxon>Bacillota</taxon>
        <taxon>Bacilli</taxon>
        <taxon>Bacillales</taxon>
        <taxon>Bacillaceae</taxon>
        <taxon>Lysinibacillus</taxon>
    </lineage>
</organism>
<dbReference type="AlphaFoldDB" id="A0AAX3X2X4"/>
<dbReference type="Pfam" id="PF13333">
    <property type="entry name" value="rve_2"/>
    <property type="match status" value="1"/>
</dbReference>
<evidence type="ECO:0000259" key="2">
    <source>
        <dbReference type="PROSITE" id="PS50994"/>
    </source>
</evidence>
<dbReference type="SUPFAM" id="SSF53098">
    <property type="entry name" value="Ribonuclease H-like"/>
    <property type="match status" value="1"/>
</dbReference>
<dbReference type="InterPro" id="IPR009057">
    <property type="entry name" value="Homeodomain-like_sf"/>
</dbReference>
<dbReference type="Pfam" id="PF13276">
    <property type="entry name" value="HTH_21"/>
    <property type="match status" value="1"/>
</dbReference>
<evidence type="ECO:0000313" key="3">
    <source>
        <dbReference type="EMBL" id="WHY53269.1"/>
    </source>
</evidence>
<dbReference type="EMBL" id="CP126101">
    <property type="protein sequence ID" value="WHY53269.1"/>
    <property type="molecule type" value="Genomic_DNA"/>
</dbReference>
<dbReference type="InterPro" id="IPR036397">
    <property type="entry name" value="RNaseH_sf"/>
</dbReference>
<comment type="function">
    <text evidence="1">Involved in the transposition of the insertion sequence.</text>
</comment>
<dbReference type="SUPFAM" id="SSF46689">
    <property type="entry name" value="Homeodomain-like"/>
    <property type="match status" value="1"/>
</dbReference>
<dbReference type="Gene3D" id="3.30.420.10">
    <property type="entry name" value="Ribonuclease H-like superfamily/Ribonuclease H"/>
    <property type="match status" value="1"/>
</dbReference>
<dbReference type="InterPro" id="IPR025948">
    <property type="entry name" value="HTH-like_dom"/>
</dbReference>
<reference evidence="3" key="1">
    <citation type="submission" date="2023-05" db="EMBL/GenBank/DDBJ databases">
        <title>Comparative genomics of Bacillaceae isolates and their secondary metabolite potential.</title>
        <authorList>
            <person name="Song L."/>
            <person name="Nielsen L.J."/>
            <person name="Mohite O."/>
            <person name="Xu X."/>
            <person name="Weber T."/>
            <person name="Kovacs A.T."/>
        </authorList>
    </citation>
    <scope>NUCLEOTIDE SEQUENCE</scope>
    <source>
        <strain evidence="3">LY1</strain>
    </source>
</reference>
<dbReference type="Pfam" id="PF00665">
    <property type="entry name" value="rve"/>
    <property type="match status" value="1"/>
</dbReference>
<dbReference type="InterPro" id="IPR002514">
    <property type="entry name" value="Transposase_8"/>
</dbReference>
<sequence length="378" mass="43933">MSQKRYNQEFKQTVVDLYHSGTSVSQLSSEYGVSEVTIYKWIKLHSPIEGAEELTAAEVSSIQKENLRLNQEIEIFKKGYDHIREKVTEQELIDHIENESEHYPIQLMCRVLKVPKSTYYQSFHKKPSVYEVENKKITERICAIHKNSDGRYGAPKIHAQLLKEGVKVSIKRVQRLMKKAGIRSNITKKYRPTPTQKPVEERENVLEQDFQTTTINEKWVADITYIHTIRDGWCYLASVLDLHSKKIVGYKFGRKMTVDLVVEALDHAVQAQNPASGLIIHTDLGTQYTSETFQEKLKKHEMIPSFSRKGCPYDNACIESFHATLKKEEVYRTRYENYETARIALFQYIEGWYNRKRIHGAIGFLTPDECENMCRAVA</sequence>
<dbReference type="InterPro" id="IPR012337">
    <property type="entry name" value="RNaseH-like_sf"/>
</dbReference>
<dbReference type="GO" id="GO:0015074">
    <property type="term" value="P:DNA integration"/>
    <property type="evidence" value="ECO:0007669"/>
    <property type="project" value="InterPro"/>
</dbReference>
<evidence type="ECO:0000313" key="4">
    <source>
        <dbReference type="Proteomes" id="UP001178322"/>
    </source>
</evidence>
<proteinExistence type="predicted"/>
<dbReference type="Pfam" id="PF01527">
    <property type="entry name" value="HTH_Tnp_1"/>
    <property type="match status" value="1"/>
</dbReference>